<dbReference type="AlphaFoldDB" id="A0A3M7RVL3"/>
<protein>
    <submittedName>
        <fullName evidence="2">Uncharacterized protein</fullName>
    </submittedName>
</protein>
<evidence type="ECO:0000313" key="2">
    <source>
        <dbReference type="EMBL" id="RNA27388.1"/>
    </source>
</evidence>
<dbReference type="Proteomes" id="UP000276133">
    <property type="component" value="Unassembled WGS sequence"/>
</dbReference>
<feature type="compositionally biased region" description="Low complexity" evidence="1">
    <location>
        <begin position="410"/>
        <end position="420"/>
    </location>
</feature>
<feature type="region of interest" description="Disordered" evidence="1">
    <location>
        <begin position="101"/>
        <end position="144"/>
    </location>
</feature>
<proteinExistence type="predicted"/>
<feature type="region of interest" description="Disordered" evidence="1">
    <location>
        <begin position="509"/>
        <end position="532"/>
    </location>
</feature>
<feature type="compositionally biased region" description="Low complexity" evidence="1">
    <location>
        <begin position="109"/>
        <end position="128"/>
    </location>
</feature>
<gene>
    <name evidence="2" type="ORF">BpHYR1_008737</name>
</gene>
<accession>A0A3M7RVL3</accession>
<comment type="caution">
    <text evidence="2">The sequence shown here is derived from an EMBL/GenBank/DDBJ whole genome shotgun (WGS) entry which is preliminary data.</text>
</comment>
<feature type="compositionally biased region" description="Polar residues" evidence="1">
    <location>
        <begin position="204"/>
        <end position="214"/>
    </location>
</feature>
<feature type="region of interest" description="Disordered" evidence="1">
    <location>
        <begin position="399"/>
        <end position="420"/>
    </location>
</feature>
<name>A0A3M7RVL3_BRAPC</name>
<keyword evidence="3" id="KW-1185">Reference proteome</keyword>
<feature type="region of interest" description="Disordered" evidence="1">
    <location>
        <begin position="204"/>
        <end position="233"/>
    </location>
</feature>
<reference evidence="2 3" key="1">
    <citation type="journal article" date="2018" name="Sci. Rep.">
        <title>Genomic signatures of local adaptation to the degree of environmental predictability in rotifers.</title>
        <authorList>
            <person name="Franch-Gras L."/>
            <person name="Hahn C."/>
            <person name="Garcia-Roger E.M."/>
            <person name="Carmona M.J."/>
            <person name="Serra M."/>
            <person name="Gomez A."/>
        </authorList>
    </citation>
    <scope>NUCLEOTIDE SEQUENCE [LARGE SCALE GENOMIC DNA]</scope>
    <source>
        <strain evidence="2">HYR1</strain>
    </source>
</reference>
<evidence type="ECO:0000313" key="3">
    <source>
        <dbReference type="Proteomes" id="UP000276133"/>
    </source>
</evidence>
<feature type="compositionally biased region" description="Polar residues" evidence="1">
    <location>
        <begin position="515"/>
        <end position="532"/>
    </location>
</feature>
<feature type="compositionally biased region" description="Polar residues" evidence="1">
    <location>
        <begin position="132"/>
        <end position="144"/>
    </location>
</feature>
<dbReference type="OrthoDB" id="10536316at2759"/>
<sequence>MESTANCSPCLESYSSSLKKSLKCQRLQFEYLNRQLEEDTKANEMLGISDLRYVNFEDELENLESVQKSSSRTFDLKDDSNEELSDIISLQSITLTNESTKMNKSEPFSSMIEESRILSSSSSKSTKSQESDNFSEPKSSEQNCQETIEVNKNYTNEKINLLKVTVENVTESSEDEFEKFKRPPNKKESIPIQIELVNTKLNEPSHAHSTQQGGTMAELNRPSSQTDLGNPRKDHYSYSYSYKTGGDTDNSQPNMNTVEVNESVTEEIGPDGSKIIRRHQQEKQINKITQVVTQRVIKRQYIDPSTGQIIEYDPNNELFANLPPETVFEEQTIISDDNLPIISTTTLSKTNTNSAKNLTNQLASVNLNDCVDNVERKHELPNIENTMAAAVNLKIKSHPEDNQDTEVVNSGLSSSGSSSSPLLFENNMDLPYVSNHQQYSKSVYAHTTKYSRQLDPNGQQTYSVLPSSNINANRSNHASNYYQSIGKANSQQLTIDPYPINQSHLQAPLSHRSQHSINQKYQQSSPNLNNQDYDYPHSVLRTEPIAQQFLSRVEPEPNKSENSCSSSNTSIVTSNSNPIALPIHATGQSLSSVSANRNSIYLMDNKSSIIIHHHHFDSAAMRSQFEMRKRESLGSVCSRQKSMSPLPRKGVHFDQNTYEYSISEQENLHRPHHLDSDHLSRPIYRSAHNLNAHQRTTSNLNNFDFKNSNYYHRSLSSIDSGINVYNPYSYLGIVKLAKNQPNKKINPNCMINYLFFAIN</sequence>
<dbReference type="EMBL" id="REGN01002548">
    <property type="protein sequence ID" value="RNA27388.1"/>
    <property type="molecule type" value="Genomic_DNA"/>
</dbReference>
<evidence type="ECO:0000256" key="1">
    <source>
        <dbReference type="SAM" id="MobiDB-lite"/>
    </source>
</evidence>
<organism evidence="2 3">
    <name type="scientific">Brachionus plicatilis</name>
    <name type="common">Marine rotifer</name>
    <name type="synonym">Brachionus muelleri</name>
    <dbReference type="NCBI Taxonomy" id="10195"/>
    <lineage>
        <taxon>Eukaryota</taxon>
        <taxon>Metazoa</taxon>
        <taxon>Spiralia</taxon>
        <taxon>Gnathifera</taxon>
        <taxon>Rotifera</taxon>
        <taxon>Eurotatoria</taxon>
        <taxon>Monogononta</taxon>
        <taxon>Pseudotrocha</taxon>
        <taxon>Ploima</taxon>
        <taxon>Brachionidae</taxon>
        <taxon>Brachionus</taxon>
    </lineage>
</organism>